<name>A0ABV6S074_9GAMM</name>
<feature type="region of interest" description="Disordered" evidence="1">
    <location>
        <begin position="63"/>
        <end position="93"/>
    </location>
</feature>
<evidence type="ECO:0000313" key="3">
    <source>
        <dbReference type="Proteomes" id="UP001589896"/>
    </source>
</evidence>
<comment type="caution">
    <text evidence="2">The sequence shown here is derived from an EMBL/GenBank/DDBJ whole genome shotgun (WGS) entry which is preliminary data.</text>
</comment>
<evidence type="ECO:0000313" key="2">
    <source>
        <dbReference type="EMBL" id="MFC0682441.1"/>
    </source>
</evidence>
<protein>
    <submittedName>
        <fullName evidence="2">HNH endonuclease signature motif containing protein</fullName>
    </submittedName>
</protein>
<evidence type="ECO:0000256" key="1">
    <source>
        <dbReference type="SAM" id="MobiDB-lite"/>
    </source>
</evidence>
<dbReference type="Proteomes" id="UP001589896">
    <property type="component" value="Unassembled WGS sequence"/>
</dbReference>
<dbReference type="RefSeq" id="WP_386676464.1">
    <property type="nucleotide sequence ID" value="NZ_JBHLTG010000013.1"/>
</dbReference>
<feature type="non-terminal residue" evidence="2">
    <location>
        <position position="1"/>
    </location>
</feature>
<accession>A0ABV6S074</accession>
<sequence length="93" mass="10811">GCRFPGCDRPPSWCEAHHLNEWARDGGRTDVADGILLCRHHHLLIHNNAWRIKRDRANYFLIPPRERDPRQTPIPMPSKSSALADLQRRRRAG</sequence>
<dbReference type="CDD" id="cd00085">
    <property type="entry name" value="HNHc"/>
    <property type="match status" value="1"/>
</dbReference>
<organism evidence="2 3">
    <name type="scientific">Lysobacter korlensis</name>
    <dbReference type="NCBI Taxonomy" id="553636"/>
    <lineage>
        <taxon>Bacteria</taxon>
        <taxon>Pseudomonadati</taxon>
        <taxon>Pseudomonadota</taxon>
        <taxon>Gammaproteobacteria</taxon>
        <taxon>Lysobacterales</taxon>
        <taxon>Lysobacteraceae</taxon>
        <taxon>Lysobacter</taxon>
    </lineage>
</organism>
<keyword evidence="2" id="KW-0255">Endonuclease</keyword>
<keyword evidence="3" id="KW-1185">Reference proteome</keyword>
<reference evidence="2 3" key="1">
    <citation type="submission" date="2024-09" db="EMBL/GenBank/DDBJ databases">
        <authorList>
            <person name="Sun Q."/>
            <person name="Mori K."/>
        </authorList>
    </citation>
    <scope>NUCLEOTIDE SEQUENCE [LARGE SCALE GENOMIC DNA]</scope>
    <source>
        <strain evidence="2 3">KCTC 23076</strain>
    </source>
</reference>
<keyword evidence="2" id="KW-0540">Nuclease</keyword>
<dbReference type="EMBL" id="JBHLTG010000013">
    <property type="protein sequence ID" value="MFC0682441.1"/>
    <property type="molecule type" value="Genomic_DNA"/>
</dbReference>
<gene>
    <name evidence="2" type="ORF">ACFFGH_31815</name>
</gene>
<proteinExistence type="predicted"/>
<keyword evidence="2" id="KW-0378">Hydrolase</keyword>
<dbReference type="InterPro" id="IPR003615">
    <property type="entry name" value="HNH_nuc"/>
</dbReference>
<dbReference type="GO" id="GO:0004519">
    <property type="term" value="F:endonuclease activity"/>
    <property type="evidence" value="ECO:0007669"/>
    <property type="project" value="UniProtKB-KW"/>
</dbReference>